<dbReference type="Proteomes" id="UP000008143">
    <property type="component" value="Chromosome 1"/>
</dbReference>
<dbReference type="PANTHER" id="PTHR28375:SF1">
    <property type="entry name" value="PROTEIN HINDERIN"/>
    <property type="match status" value="1"/>
</dbReference>
<name>A0A8J1J267_XENTR</name>
<evidence type="ECO:0000313" key="5">
    <source>
        <dbReference type="Xenbase" id="XB-GENE-5799169"/>
    </source>
</evidence>
<feature type="region of interest" description="Disordered" evidence="2">
    <location>
        <begin position="18"/>
        <end position="90"/>
    </location>
</feature>
<dbReference type="PANTHER" id="PTHR28375">
    <property type="entry name" value="PROTEIN HINDERIN"/>
    <property type="match status" value="1"/>
</dbReference>
<evidence type="ECO:0000256" key="2">
    <source>
        <dbReference type="SAM" id="MobiDB-lite"/>
    </source>
</evidence>
<organism evidence="3 4">
    <name type="scientific">Xenopus tropicalis</name>
    <name type="common">Western clawed frog</name>
    <name type="synonym">Silurana tropicalis</name>
    <dbReference type="NCBI Taxonomy" id="8364"/>
    <lineage>
        <taxon>Eukaryota</taxon>
        <taxon>Metazoa</taxon>
        <taxon>Chordata</taxon>
        <taxon>Craniata</taxon>
        <taxon>Vertebrata</taxon>
        <taxon>Euteleostomi</taxon>
        <taxon>Amphibia</taxon>
        <taxon>Batrachia</taxon>
        <taxon>Anura</taxon>
        <taxon>Pipoidea</taxon>
        <taxon>Pipidae</taxon>
        <taxon>Xenopodinae</taxon>
        <taxon>Xenopus</taxon>
        <taxon>Silurana</taxon>
    </lineage>
</organism>
<keyword evidence="3" id="KW-1185">Reference proteome</keyword>
<feature type="coiled-coil region" evidence="1">
    <location>
        <begin position="322"/>
        <end position="358"/>
    </location>
</feature>
<feature type="region of interest" description="Disordered" evidence="2">
    <location>
        <begin position="374"/>
        <end position="479"/>
    </location>
</feature>
<dbReference type="KEGG" id="xtr:100145612"/>
<evidence type="ECO:0000313" key="3">
    <source>
        <dbReference type="Proteomes" id="UP000008143"/>
    </source>
</evidence>
<proteinExistence type="predicted"/>
<evidence type="ECO:0000313" key="4">
    <source>
        <dbReference type="RefSeq" id="XP_031750801.1"/>
    </source>
</evidence>
<reference evidence="4" key="1">
    <citation type="submission" date="2025-08" db="UniProtKB">
        <authorList>
            <consortium name="RefSeq"/>
        </authorList>
    </citation>
    <scope>IDENTIFICATION</scope>
    <source>
        <strain evidence="4">Nigerian</strain>
        <tissue evidence="4">Liver and blood</tissue>
    </source>
</reference>
<protein>
    <submittedName>
        <fullName evidence="4">Protein hinderin</fullName>
    </submittedName>
</protein>
<feature type="coiled-coil region" evidence="1">
    <location>
        <begin position="100"/>
        <end position="152"/>
    </location>
</feature>
<feature type="compositionally biased region" description="Low complexity" evidence="2">
    <location>
        <begin position="67"/>
        <end position="76"/>
    </location>
</feature>
<sequence>MAGVAGFGAAGYWSQDASDEEQQVVYVPGLQTEGNLKSAPKSKTSKSEGRKPNAQTPLPAAKMDFLQNRQNQQEQQVSPDEEGIKSASLKDLCPEDKRRIANLIKELARVSEEKEVTEERLKTEQESFEKKIRQLEEQNNLIGTEREALQQQYRECQELLGLYQTYLSEQQKKLHVSPGRNEQVCNINQQPTAGELNGSYLGQSYLRRNSDTSSSRSYGTNRPSRNDPASRISFHCDPCECCVENPPQRRHRGGPGLHLPDVGQRGAEPPDHSTAHCCLHTPSGNVHSTPGRHPHERASPSTPGSEIQVRPRKANAKAASEERKHQLLLQKLELEVEKERLQQLLAQQETKLLLQQQQLQQQSRLECSRWNQGLSNQPSLRINDTRPSSDPIPMANSLTYSPVGPLSEGVKTPPSIKSSKKHHSAGKSVQKPPALSETRQRDPSFADAGNGFSRGSTKDAATSPYAATQKPEPVSAVSPPVQRGICRYETSLIDMLEAISPIASERQRPHCRETYNYIPSPTPRIHTRRPLSPPPRAQQPPEAAEESRILEEIFFIC</sequence>
<evidence type="ECO:0000256" key="1">
    <source>
        <dbReference type="SAM" id="Coils"/>
    </source>
</evidence>
<dbReference type="AlphaFoldDB" id="A0A8J1J267"/>
<dbReference type="RefSeq" id="XP_031750801.1">
    <property type="nucleotide sequence ID" value="XM_031894941.1"/>
</dbReference>
<dbReference type="Xenbase" id="XB-GENE-5799169">
    <property type="gene designation" value="KIAA1328"/>
</dbReference>
<feature type="region of interest" description="Disordered" evidence="2">
    <location>
        <begin position="514"/>
        <end position="545"/>
    </location>
</feature>
<dbReference type="InterPro" id="IPR032736">
    <property type="entry name" value="Hinderin"/>
</dbReference>
<gene>
    <name evidence="5" type="primary">KIAA1328</name>
    <name evidence="4" type="synonym">kiaa1328</name>
</gene>
<feature type="region of interest" description="Disordered" evidence="2">
    <location>
        <begin position="245"/>
        <end position="320"/>
    </location>
</feature>
<feature type="compositionally biased region" description="Polar residues" evidence="2">
    <location>
        <begin position="211"/>
        <end position="223"/>
    </location>
</feature>
<dbReference type="OrthoDB" id="5972940at2759"/>
<dbReference type="GeneID" id="100145612"/>
<keyword evidence="1" id="KW-0175">Coiled coil</keyword>
<feature type="region of interest" description="Disordered" evidence="2">
    <location>
        <begin position="206"/>
        <end position="229"/>
    </location>
</feature>
<feature type="compositionally biased region" description="Polar residues" evidence="2">
    <location>
        <begin position="374"/>
        <end position="388"/>
    </location>
</feature>
<dbReference type="Pfam" id="PF15369">
    <property type="entry name" value="KIAA1328"/>
    <property type="match status" value="2"/>
</dbReference>
<accession>A0A8J1J267</accession>
<dbReference type="AGR" id="Xenbase:XB-GENE-5799169"/>
<dbReference type="OMA" id="TTCHYES"/>